<dbReference type="Proteomes" id="UP000031197">
    <property type="component" value="Unassembled WGS sequence"/>
</dbReference>
<dbReference type="PANTHER" id="PTHR24421:SF59">
    <property type="entry name" value="OXYGEN SENSOR HISTIDINE KINASE NREB"/>
    <property type="match status" value="1"/>
</dbReference>
<keyword evidence="7" id="KW-1185">Reference proteome</keyword>
<feature type="transmembrane region" description="Helical" evidence="4">
    <location>
        <begin position="78"/>
        <end position="105"/>
    </location>
</feature>
<accession>A0A0B3XXI5</accession>
<evidence type="ECO:0000259" key="5">
    <source>
        <dbReference type="Pfam" id="PF07730"/>
    </source>
</evidence>
<gene>
    <name evidence="6" type="ORF">RJ41_07335</name>
</gene>
<sequence>MKISIPAHWRVNIEVERASACITWLFVSGSALYFLYLQYSFMHWRTLSAIAIFGMLAVTFVIVSRHDHSMPSLRLPTLWTMFLLAVLCQFLLPYAYLAIFIVIWSAILPYYVNWRKCVVLSIPLALPTILIQGWVWQEQQAVLTGALFWTFNLFAMIMSNTAIKESKAREEADALNRQLLSTQQLMKQALTQDERLRIARNIHDVLGHHLTALTINLQVASRKADLLESTESQAIKQHVEQSHSIAKLLLSDVREAISDIRENAAIDFSLAVNALIKDLPRPMVNLHIDDDLMLTNVRIADCLLRSMQEALTNVIRHTHAHYFSISLTHCNGAYNLLMQDSMVPHAADKTLSGEQPSSIPLFDKAPCSYSEGAYSEGAYSEGVRKEAGPSESATSSLVVAGNGLKGMQERVHELSGTISWQQNEQGFRIAIHIPEGE</sequence>
<keyword evidence="2 6" id="KW-0418">Kinase</keyword>
<keyword evidence="3" id="KW-0902">Two-component regulatory system</keyword>
<organism evidence="6 7">
    <name type="scientific">Alteromonas marina</name>
    <dbReference type="NCBI Taxonomy" id="203795"/>
    <lineage>
        <taxon>Bacteria</taxon>
        <taxon>Pseudomonadati</taxon>
        <taxon>Pseudomonadota</taxon>
        <taxon>Gammaproteobacteria</taxon>
        <taxon>Alteromonadales</taxon>
        <taxon>Alteromonadaceae</taxon>
        <taxon>Alteromonas/Salinimonas group</taxon>
        <taxon>Alteromonas</taxon>
    </lineage>
</organism>
<dbReference type="EMBL" id="JWLW01000012">
    <property type="protein sequence ID" value="KHT54331.1"/>
    <property type="molecule type" value="Genomic_DNA"/>
</dbReference>
<dbReference type="Gene3D" id="3.30.565.10">
    <property type="entry name" value="Histidine kinase-like ATPase, C-terminal domain"/>
    <property type="match status" value="1"/>
</dbReference>
<evidence type="ECO:0000256" key="1">
    <source>
        <dbReference type="ARBA" id="ARBA00022679"/>
    </source>
</evidence>
<feature type="transmembrane region" description="Helical" evidence="4">
    <location>
        <begin position="47"/>
        <end position="66"/>
    </location>
</feature>
<dbReference type="RefSeq" id="WP_039218800.1">
    <property type="nucleotide sequence ID" value="NZ_JWLW01000012.1"/>
</dbReference>
<reference evidence="6 7" key="1">
    <citation type="submission" date="2014-12" db="EMBL/GenBank/DDBJ databases">
        <title>Genome sequencing of Alteromonas marina AD001.</title>
        <authorList>
            <person name="Adrian T.G.S."/>
            <person name="Chan K.G."/>
        </authorList>
    </citation>
    <scope>NUCLEOTIDE SEQUENCE [LARGE SCALE GENOMIC DNA]</scope>
    <source>
        <strain evidence="6 7">AD001</strain>
    </source>
</reference>
<dbReference type="Gene3D" id="1.20.5.1930">
    <property type="match status" value="1"/>
</dbReference>
<evidence type="ECO:0000313" key="6">
    <source>
        <dbReference type="EMBL" id="KHT54331.1"/>
    </source>
</evidence>
<evidence type="ECO:0000256" key="2">
    <source>
        <dbReference type="ARBA" id="ARBA00022777"/>
    </source>
</evidence>
<dbReference type="GO" id="GO:0016020">
    <property type="term" value="C:membrane"/>
    <property type="evidence" value="ECO:0007669"/>
    <property type="project" value="InterPro"/>
</dbReference>
<feature type="domain" description="Signal transduction histidine kinase subgroup 3 dimerisation and phosphoacceptor" evidence="5">
    <location>
        <begin position="194"/>
        <end position="263"/>
    </location>
</feature>
<evidence type="ECO:0000313" key="7">
    <source>
        <dbReference type="Proteomes" id="UP000031197"/>
    </source>
</evidence>
<dbReference type="AlphaFoldDB" id="A0A0B3XXI5"/>
<proteinExistence type="predicted"/>
<dbReference type="OrthoDB" id="9797605at2"/>
<protein>
    <submittedName>
        <fullName evidence="6">Histidine kinase</fullName>
    </submittedName>
</protein>
<dbReference type="GO" id="GO:0046983">
    <property type="term" value="F:protein dimerization activity"/>
    <property type="evidence" value="ECO:0007669"/>
    <property type="project" value="InterPro"/>
</dbReference>
<keyword evidence="4" id="KW-0472">Membrane</keyword>
<evidence type="ECO:0000256" key="3">
    <source>
        <dbReference type="ARBA" id="ARBA00023012"/>
    </source>
</evidence>
<comment type="caution">
    <text evidence="6">The sequence shown here is derived from an EMBL/GenBank/DDBJ whole genome shotgun (WGS) entry which is preliminary data.</text>
</comment>
<feature type="transmembrane region" description="Helical" evidence="4">
    <location>
        <begin position="117"/>
        <end position="135"/>
    </location>
</feature>
<keyword evidence="4" id="KW-1133">Transmembrane helix</keyword>
<dbReference type="InterPro" id="IPR050482">
    <property type="entry name" value="Sensor_HK_TwoCompSys"/>
</dbReference>
<dbReference type="GO" id="GO:0000155">
    <property type="term" value="F:phosphorelay sensor kinase activity"/>
    <property type="evidence" value="ECO:0007669"/>
    <property type="project" value="InterPro"/>
</dbReference>
<evidence type="ECO:0000256" key="4">
    <source>
        <dbReference type="SAM" id="Phobius"/>
    </source>
</evidence>
<dbReference type="InterPro" id="IPR011712">
    <property type="entry name" value="Sig_transdc_His_kin_sub3_dim/P"/>
</dbReference>
<keyword evidence="4" id="KW-0812">Transmembrane</keyword>
<dbReference type="PANTHER" id="PTHR24421">
    <property type="entry name" value="NITRATE/NITRITE SENSOR PROTEIN NARX-RELATED"/>
    <property type="match status" value="1"/>
</dbReference>
<feature type="transmembrane region" description="Helical" evidence="4">
    <location>
        <begin position="141"/>
        <end position="159"/>
    </location>
</feature>
<dbReference type="Pfam" id="PF07730">
    <property type="entry name" value="HisKA_3"/>
    <property type="match status" value="1"/>
</dbReference>
<feature type="transmembrane region" description="Helical" evidence="4">
    <location>
        <begin position="17"/>
        <end position="35"/>
    </location>
</feature>
<keyword evidence="1" id="KW-0808">Transferase</keyword>
<name>A0A0B3XXI5_9ALTE</name>
<dbReference type="InterPro" id="IPR036890">
    <property type="entry name" value="HATPase_C_sf"/>
</dbReference>